<protein>
    <recommendedName>
        <fullName evidence="4">Peptidase S1 domain-containing protein</fullName>
    </recommendedName>
</protein>
<dbReference type="SMART" id="SM00209">
    <property type="entry name" value="TSP1"/>
    <property type="match status" value="6"/>
</dbReference>
<organism evidence="5 6">
    <name type="scientific">Clavelina lepadiformis</name>
    <name type="common">Light-bulb sea squirt</name>
    <name type="synonym">Ascidia lepadiformis</name>
    <dbReference type="NCBI Taxonomy" id="159417"/>
    <lineage>
        <taxon>Eukaryota</taxon>
        <taxon>Metazoa</taxon>
        <taxon>Chordata</taxon>
        <taxon>Tunicata</taxon>
        <taxon>Ascidiacea</taxon>
        <taxon>Aplousobranchia</taxon>
        <taxon>Clavelinidae</taxon>
        <taxon>Clavelina</taxon>
    </lineage>
</organism>
<keyword evidence="2" id="KW-0378">Hydrolase</keyword>
<evidence type="ECO:0000259" key="4">
    <source>
        <dbReference type="PROSITE" id="PS50240"/>
    </source>
</evidence>
<sequence length="692" mass="75449">MKPKPRNKEMNLEMKPVLLLLFLFAFTDVAYSQDWSECSADCGIGYERREVSCGTGCTTYESRQCENEEACECPCRSCTNIEDRDYCVPLFPGSGCKSQSQEEINNCQKRACGICGVKCKACGTYSPWGEWTTCSTTCDTGIQHRYRNCYETTGCDEQYNETQLCSTEACLGPNWSNWTDCSSDCGIGFQTRNRSIETGVIEYDSRQCAAGEDCKCPCTECENSRSRSYCRRRFPGSGCNSQSQTVINNCQKRACGICGVKCKACGEYSQWTDWTMCTVTCGGGQQYRYRGCNQAEGCNEAFNETRDCSTEACPGPLGVLGDWSSWSNCSETCGPGTQQRIRTCNTTNCDGPTTLNRGCNLERCDPISSEWSPCSRSCGDGTRVRRVSGSNEYQDCNEGDCVADTCPSPHYARYKENDHQCCDTSNIPANSCGLVSGQSGRIVGGVISDEDSWPWMAYLDVLTPTGTARCGGTLVAEKWVVTAAHCFSSTTQPSNVTVFVNLPFNVNDRDNDNEVMELSVTSILQHPSFDRATFNNDIALLELAADVQLGAASPRLGCLPEGELVGEDVICVTTGWGTTSFGGQASDYLREVQVRTLPWELCDADNPSWADNQICAGKVAGGVDSCQGDSGGPLMCQRCDSCAWQLAGIVSSGVGCASPNSPGLYTRVSYFEEWIYTNTDITAPQTSLPTCT</sequence>
<dbReference type="PROSITE" id="PS00135">
    <property type="entry name" value="TRYPSIN_SER"/>
    <property type="match status" value="1"/>
</dbReference>
<keyword evidence="2" id="KW-0645">Protease</keyword>
<evidence type="ECO:0000256" key="2">
    <source>
        <dbReference type="RuleBase" id="RU363034"/>
    </source>
</evidence>
<feature type="domain" description="Peptidase S1" evidence="4">
    <location>
        <begin position="442"/>
        <end position="680"/>
    </location>
</feature>
<dbReference type="Proteomes" id="UP001642483">
    <property type="component" value="Unassembled WGS sequence"/>
</dbReference>
<proteinExistence type="predicted"/>
<dbReference type="SUPFAM" id="SSF82895">
    <property type="entry name" value="TSP-1 type 1 repeat"/>
    <property type="match status" value="5"/>
</dbReference>
<gene>
    <name evidence="5" type="ORF">CVLEPA_LOCUS9185</name>
</gene>
<name>A0ABP0FIW6_CLALP</name>
<evidence type="ECO:0000313" key="6">
    <source>
        <dbReference type="Proteomes" id="UP001642483"/>
    </source>
</evidence>
<comment type="caution">
    <text evidence="5">The sequence shown here is derived from an EMBL/GenBank/DDBJ whole genome shotgun (WGS) entry which is preliminary data.</text>
</comment>
<dbReference type="InterPro" id="IPR036383">
    <property type="entry name" value="TSP1_rpt_sf"/>
</dbReference>
<dbReference type="PANTHER" id="PTHR24253:SF153">
    <property type="entry name" value="SERINE PROTEASE HEPSIN"/>
    <property type="match status" value="1"/>
</dbReference>
<dbReference type="InterPro" id="IPR001314">
    <property type="entry name" value="Peptidase_S1A"/>
</dbReference>
<evidence type="ECO:0000256" key="3">
    <source>
        <dbReference type="SAM" id="SignalP"/>
    </source>
</evidence>
<dbReference type="Pfam" id="PF00089">
    <property type="entry name" value="Trypsin"/>
    <property type="match status" value="1"/>
</dbReference>
<evidence type="ECO:0000256" key="1">
    <source>
        <dbReference type="ARBA" id="ARBA00023157"/>
    </source>
</evidence>
<dbReference type="PRINTS" id="PR00722">
    <property type="entry name" value="CHYMOTRYPSIN"/>
</dbReference>
<dbReference type="PROSITE" id="PS50240">
    <property type="entry name" value="TRYPSIN_DOM"/>
    <property type="match status" value="1"/>
</dbReference>
<dbReference type="PROSITE" id="PS50092">
    <property type="entry name" value="TSP1"/>
    <property type="match status" value="6"/>
</dbReference>
<feature type="chain" id="PRO_5045551738" description="Peptidase S1 domain-containing protein" evidence="3">
    <location>
        <begin position="33"/>
        <end position="692"/>
    </location>
</feature>
<dbReference type="PROSITE" id="PS00134">
    <property type="entry name" value="TRYPSIN_HIS"/>
    <property type="match status" value="1"/>
</dbReference>
<dbReference type="SMART" id="SM00020">
    <property type="entry name" value="Tryp_SPc"/>
    <property type="match status" value="1"/>
</dbReference>
<dbReference type="Gene3D" id="2.40.10.10">
    <property type="entry name" value="Trypsin-like serine proteases"/>
    <property type="match status" value="1"/>
</dbReference>
<reference evidence="5 6" key="1">
    <citation type="submission" date="2024-02" db="EMBL/GenBank/DDBJ databases">
        <authorList>
            <person name="Daric V."/>
            <person name="Darras S."/>
        </authorList>
    </citation>
    <scope>NUCLEOTIDE SEQUENCE [LARGE SCALE GENOMIC DNA]</scope>
</reference>
<keyword evidence="2" id="KW-0720">Serine protease</keyword>
<dbReference type="InterPro" id="IPR009003">
    <property type="entry name" value="Peptidase_S1_PA"/>
</dbReference>
<keyword evidence="3" id="KW-0732">Signal</keyword>
<keyword evidence="6" id="KW-1185">Reference proteome</keyword>
<accession>A0ABP0FIW6</accession>
<dbReference type="Pfam" id="PF00090">
    <property type="entry name" value="TSP_1"/>
    <property type="match status" value="5"/>
</dbReference>
<dbReference type="PANTHER" id="PTHR24253">
    <property type="entry name" value="TRANSMEMBRANE PROTEASE SERINE"/>
    <property type="match status" value="1"/>
</dbReference>
<dbReference type="EMBL" id="CAWYQH010000057">
    <property type="protein sequence ID" value="CAK8678913.1"/>
    <property type="molecule type" value="Genomic_DNA"/>
</dbReference>
<dbReference type="InterPro" id="IPR001254">
    <property type="entry name" value="Trypsin_dom"/>
</dbReference>
<dbReference type="InterPro" id="IPR033116">
    <property type="entry name" value="TRYPSIN_SER"/>
</dbReference>
<feature type="signal peptide" evidence="3">
    <location>
        <begin position="1"/>
        <end position="32"/>
    </location>
</feature>
<dbReference type="InterPro" id="IPR000884">
    <property type="entry name" value="TSP1_rpt"/>
</dbReference>
<dbReference type="CDD" id="cd00190">
    <property type="entry name" value="Tryp_SPc"/>
    <property type="match status" value="1"/>
</dbReference>
<dbReference type="Gene3D" id="2.20.100.10">
    <property type="entry name" value="Thrombospondin type-1 (TSP1) repeat"/>
    <property type="match status" value="5"/>
</dbReference>
<dbReference type="InterPro" id="IPR043504">
    <property type="entry name" value="Peptidase_S1_PA_chymotrypsin"/>
</dbReference>
<evidence type="ECO:0000313" key="5">
    <source>
        <dbReference type="EMBL" id="CAK8678913.1"/>
    </source>
</evidence>
<dbReference type="SUPFAM" id="SSF50494">
    <property type="entry name" value="Trypsin-like serine proteases"/>
    <property type="match status" value="1"/>
</dbReference>
<dbReference type="InterPro" id="IPR018114">
    <property type="entry name" value="TRYPSIN_HIS"/>
</dbReference>
<keyword evidence="1" id="KW-1015">Disulfide bond</keyword>